<evidence type="ECO:0000313" key="3">
    <source>
        <dbReference type="Proteomes" id="UP001589747"/>
    </source>
</evidence>
<dbReference type="RefSeq" id="WP_377493195.1">
    <property type="nucleotide sequence ID" value="NZ_JBHMDO010000017.1"/>
</dbReference>
<dbReference type="EMBL" id="JBHMDO010000017">
    <property type="protein sequence ID" value="MFB9326166.1"/>
    <property type="molecule type" value="Genomic_DNA"/>
</dbReference>
<accession>A0ABV5KLR0</accession>
<name>A0ABV5KLR0_9BACL</name>
<gene>
    <name evidence="2" type="ORF">ACFFSY_09605</name>
</gene>
<evidence type="ECO:0000313" key="2">
    <source>
        <dbReference type="EMBL" id="MFB9326166.1"/>
    </source>
</evidence>
<proteinExistence type="predicted"/>
<dbReference type="Proteomes" id="UP001589747">
    <property type="component" value="Unassembled WGS sequence"/>
</dbReference>
<organism evidence="2 3">
    <name type="scientific">Paenibacillus aurantiacus</name>
    <dbReference type="NCBI Taxonomy" id="1936118"/>
    <lineage>
        <taxon>Bacteria</taxon>
        <taxon>Bacillati</taxon>
        <taxon>Bacillota</taxon>
        <taxon>Bacilli</taxon>
        <taxon>Bacillales</taxon>
        <taxon>Paenibacillaceae</taxon>
        <taxon>Paenibacillus</taxon>
    </lineage>
</organism>
<reference evidence="2 3" key="1">
    <citation type="submission" date="2024-09" db="EMBL/GenBank/DDBJ databases">
        <authorList>
            <person name="Sun Q."/>
            <person name="Mori K."/>
        </authorList>
    </citation>
    <scope>NUCLEOTIDE SEQUENCE [LARGE SCALE GENOMIC DNA]</scope>
    <source>
        <strain evidence="2 3">TISTR 2452</strain>
    </source>
</reference>
<keyword evidence="3" id="KW-1185">Reference proteome</keyword>
<evidence type="ECO:0000256" key="1">
    <source>
        <dbReference type="SAM" id="MobiDB-lite"/>
    </source>
</evidence>
<comment type="caution">
    <text evidence="2">The sequence shown here is derived from an EMBL/GenBank/DDBJ whole genome shotgun (WGS) entry which is preliminary data.</text>
</comment>
<protein>
    <submittedName>
        <fullName evidence="2">Uncharacterized protein</fullName>
    </submittedName>
</protein>
<feature type="region of interest" description="Disordered" evidence="1">
    <location>
        <begin position="48"/>
        <end position="82"/>
    </location>
</feature>
<sequence length="200" mass="22239">MSTEVMENMIELSGVHKRYLLKTVLTGIDLQIKKDSIVGLSARTGVGSGRCRSGRPYPSNVRHDPHRRASAGREPQEAEELAGGSLKRGYRTMWAERQDRPSAPPPSVPSLSDTAELAFKGMGLAYERLTDDLVRLSFTGENGAWIVLVRMDEEEGLPFDMNVSMMDRYFAVIEDGIENGFAMRLEREIAAFAIRTTTIS</sequence>